<protein>
    <submittedName>
        <fullName evidence="1">Uncharacterized protein</fullName>
    </submittedName>
</protein>
<dbReference type="AlphaFoldDB" id="A0A9I9D8Q8"/>
<sequence>MGKILHGRDEEEINALYDLLNDLDVYPGQRLITDPREGDAKKITKPIAWPGADWTRTPIGRLQPSIS</sequence>
<accession>A0A9I9D8Q8</accession>
<dbReference type="EnsemblPlants" id="MELO3C014769.2.1">
    <property type="protein sequence ID" value="MELO3C014769.2.1"/>
    <property type="gene ID" value="MELO3C014769.2"/>
</dbReference>
<name>A0A9I9D8Q8_CUCME</name>
<reference evidence="1" key="1">
    <citation type="submission" date="2023-03" db="UniProtKB">
        <authorList>
            <consortium name="EnsemblPlants"/>
        </authorList>
    </citation>
    <scope>IDENTIFICATION</scope>
</reference>
<dbReference type="Gramene" id="MELO3C014769.2.1">
    <property type="protein sequence ID" value="MELO3C014769.2.1"/>
    <property type="gene ID" value="MELO3C014769.2"/>
</dbReference>
<proteinExistence type="predicted"/>
<organism evidence="1">
    <name type="scientific">Cucumis melo</name>
    <name type="common">Muskmelon</name>
    <dbReference type="NCBI Taxonomy" id="3656"/>
    <lineage>
        <taxon>Eukaryota</taxon>
        <taxon>Viridiplantae</taxon>
        <taxon>Streptophyta</taxon>
        <taxon>Embryophyta</taxon>
        <taxon>Tracheophyta</taxon>
        <taxon>Spermatophyta</taxon>
        <taxon>Magnoliopsida</taxon>
        <taxon>eudicotyledons</taxon>
        <taxon>Gunneridae</taxon>
        <taxon>Pentapetalae</taxon>
        <taxon>rosids</taxon>
        <taxon>fabids</taxon>
        <taxon>Cucurbitales</taxon>
        <taxon>Cucurbitaceae</taxon>
        <taxon>Benincaseae</taxon>
        <taxon>Cucumis</taxon>
    </lineage>
</organism>
<evidence type="ECO:0000313" key="1">
    <source>
        <dbReference type="EnsemblPlants" id="MELO3C014769.2.1"/>
    </source>
</evidence>